<dbReference type="PANTHER" id="PTHR45913:SF5">
    <property type="entry name" value="GENERAL TRANSCRIPTION FACTOR II-I REPEAT DOMAIN-CONTAINING PROTEIN 2A-LIKE PROTEIN"/>
    <property type="match status" value="1"/>
</dbReference>
<comment type="caution">
    <text evidence="2">The sequence shown here is derived from an EMBL/GenBank/DDBJ whole genome shotgun (WGS) entry which is preliminary data.</text>
</comment>
<dbReference type="PANTHER" id="PTHR45913">
    <property type="entry name" value="EPM2A-INTERACTING PROTEIN 1"/>
    <property type="match status" value="1"/>
</dbReference>
<dbReference type="AlphaFoldDB" id="A0A4C1UPR8"/>
<evidence type="ECO:0000256" key="1">
    <source>
        <dbReference type="SAM" id="MobiDB-lite"/>
    </source>
</evidence>
<feature type="region of interest" description="Disordered" evidence="1">
    <location>
        <begin position="19"/>
        <end position="50"/>
    </location>
</feature>
<accession>A0A4C1UPR8</accession>
<dbReference type="STRING" id="151549.A0A4C1UPR8"/>
<protein>
    <submittedName>
        <fullName evidence="2">General transcription factor II-I repeat domain-containing protein 2</fullName>
    </submittedName>
</protein>
<dbReference type="Proteomes" id="UP000299102">
    <property type="component" value="Unassembled WGS sequence"/>
</dbReference>
<reference evidence="2 3" key="1">
    <citation type="journal article" date="2019" name="Commun. Biol.">
        <title>The bagworm genome reveals a unique fibroin gene that provides high tensile strength.</title>
        <authorList>
            <person name="Kono N."/>
            <person name="Nakamura H."/>
            <person name="Ohtoshi R."/>
            <person name="Tomita M."/>
            <person name="Numata K."/>
            <person name="Arakawa K."/>
        </authorList>
    </citation>
    <scope>NUCLEOTIDE SEQUENCE [LARGE SCALE GENOMIC DNA]</scope>
</reference>
<evidence type="ECO:0000313" key="3">
    <source>
        <dbReference type="Proteomes" id="UP000299102"/>
    </source>
</evidence>
<keyword evidence="3" id="KW-1185">Reference proteome</keyword>
<proteinExistence type="predicted"/>
<name>A0A4C1UPR8_EUMVA</name>
<dbReference type="EMBL" id="BGZK01000207">
    <property type="protein sequence ID" value="GBP28463.1"/>
    <property type="molecule type" value="Genomic_DNA"/>
</dbReference>
<gene>
    <name evidence="2" type="primary">GTF2IRD2</name>
    <name evidence="2" type="ORF">EVAR_93410_1</name>
</gene>
<feature type="compositionally biased region" description="Basic and acidic residues" evidence="1">
    <location>
        <begin position="19"/>
        <end position="32"/>
    </location>
</feature>
<dbReference type="OrthoDB" id="6611647at2759"/>
<evidence type="ECO:0000313" key="2">
    <source>
        <dbReference type="EMBL" id="GBP28463.1"/>
    </source>
</evidence>
<organism evidence="2 3">
    <name type="scientific">Eumeta variegata</name>
    <name type="common">Bagworm moth</name>
    <name type="synonym">Eumeta japonica</name>
    <dbReference type="NCBI Taxonomy" id="151549"/>
    <lineage>
        <taxon>Eukaryota</taxon>
        <taxon>Metazoa</taxon>
        <taxon>Ecdysozoa</taxon>
        <taxon>Arthropoda</taxon>
        <taxon>Hexapoda</taxon>
        <taxon>Insecta</taxon>
        <taxon>Pterygota</taxon>
        <taxon>Neoptera</taxon>
        <taxon>Endopterygota</taxon>
        <taxon>Lepidoptera</taxon>
        <taxon>Glossata</taxon>
        <taxon>Ditrysia</taxon>
        <taxon>Tineoidea</taxon>
        <taxon>Psychidae</taxon>
        <taxon>Oiketicinae</taxon>
        <taxon>Eumeta</taxon>
    </lineage>
</organism>
<sequence length="297" mass="33219">MKDAQVIIVVLRRSSRNKDKQRTIARSYDSERSQLGCGLTPPKEKSASENDIGRHSAFAFVKFVNTGVPPILRHKPSSQTFRIEHKRRVSDVQKSRSTHVLNFDSGLASDSDPGPVLDSALRPALCIHSLERKRGRGGSTCEEEGGYTPMYGAKSVGRFQERRKLAPERTMDCEQLFFCCTCHHSVPLCCVRPLSLFYSDASADGVEERSLVPRSRLHARLRRNATISYAFSIIANDIKTTLTDRMAGFESFSIALDENTDLFDIAQLTIFIRGFDKEFTVTEELLALQPLKGITTG</sequence>